<organism evidence="1 2">
    <name type="scientific">Lactobacillus gasseri</name>
    <dbReference type="NCBI Taxonomy" id="1596"/>
    <lineage>
        <taxon>Bacteria</taxon>
        <taxon>Bacillati</taxon>
        <taxon>Bacillota</taxon>
        <taxon>Bacilli</taxon>
        <taxon>Lactobacillales</taxon>
        <taxon>Lactobacillaceae</taxon>
        <taxon>Lactobacillus</taxon>
    </lineage>
</organism>
<reference evidence="1 2" key="1">
    <citation type="submission" date="2019-04" db="EMBL/GenBank/DDBJ databases">
        <title>Lactobacillus gasseri 7171 assembly.</title>
        <authorList>
            <person name="Joris B.R."/>
            <person name="Giguere D."/>
        </authorList>
    </citation>
    <scope>NUCLEOTIDE SEQUENCE [LARGE SCALE GENOMIC DNA]</scope>
    <source>
        <strain evidence="1 2">7171</strain>
    </source>
</reference>
<protein>
    <submittedName>
        <fullName evidence="1">Uncharacterized protein</fullName>
    </submittedName>
</protein>
<accession>A0ABY3BGR1</accession>
<dbReference type="Gene3D" id="3.30.450.20">
    <property type="entry name" value="PAS domain"/>
    <property type="match status" value="1"/>
</dbReference>
<proteinExistence type="predicted"/>
<evidence type="ECO:0000313" key="1">
    <source>
        <dbReference type="EMBL" id="TQW16221.1"/>
    </source>
</evidence>
<gene>
    <name evidence="1" type="ORF">FIPPAONL_00068</name>
</gene>
<keyword evidence="2" id="KW-1185">Reference proteome</keyword>
<name>A0ABY3BGR1_LACGS</name>
<dbReference type="Proteomes" id="UP000316012">
    <property type="component" value="Unassembled WGS sequence"/>
</dbReference>
<comment type="caution">
    <text evidence="1">The sequence shown here is derived from an EMBL/GenBank/DDBJ whole genome shotgun (WGS) entry which is preliminary data.</text>
</comment>
<evidence type="ECO:0000313" key="2">
    <source>
        <dbReference type="Proteomes" id="UP000316012"/>
    </source>
</evidence>
<dbReference type="RefSeq" id="WP_003651561.1">
    <property type="nucleotide sequence ID" value="NZ_CAZZQE010000001.1"/>
</dbReference>
<dbReference type="EMBL" id="SRMD01000017">
    <property type="protein sequence ID" value="TQW16221.1"/>
    <property type="molecule type" value="Genomic_DNA"/>
</dbReference>
<sequence>MQIELNAGTLSDKQINELLASLKGEVFFFDRDKRLQYYKQPVDMNYHPQELGKTFDELHIENAQKAWKNIQRGEKTVIFPAENNSLHRFYVDRYEKVVDKKYNLVGMLRQIEDIFPLVDYYLDQTGQKLGDDQANNKGKNFRKIDELDAETGASEYN</sequence>